<keyword evidence="1" id="KW-0472">Membrane</keyword>
<feature type="signal peptide" evidence="2">
    <location>
        <begin position="1"/>
        <end position="20"/>
    </location>
</feature>
<evidence type="ECO:0000256" key="2">
    <source>
        <dbReference type="SAM" id="SignalP"/>
    </source>
</evidence>
<keyword evidence="1" id="KW-1133">Transmembrane helix</keyword>
<gene>
    <name evidence="3" type="ORF">C6V80_09910</name>
    <name evidence="4" type="ORF">EDC58_1992</name>
</gene>
<feature type="transmembrane region" description="Helical" evidence="1">
    <location>
        <begin position="334"/>
        <end position="353"/>
    </location>
</feature>
<accession>A0AAJ4RBE0</accession>
<dbReference type="Proteomes" id="UP000272781">
    <property type="component" value="Unassembled WGS sequence"/>
</dbReference>
<feature type="transmembrane region" description="Helical" evidence="1">
    <location>
        <begin position="821"/>
        <end position="840"/>
    </location>
</feature>
<geneLocation type="plasmid" evidence="3 6">
    <name>unnamed1</name>
</geneLocation>
<evidence type="ECO:0000313" key="4">
    <source>
        <dbReference type="EMBL" id="ROR38777.1"/>
    </source>
</evidence>
<reference evidence="3 6" key="2">
    <citation type="submission" date="2019-06" db="EMBL/GenBank/DDBJ databases">
        <title>A comparative analysis of the Nautiliaceae.</title>
        <authorList>
            <person name="Grosche A."/>
            <person name="Smedile F."/>
            <person name="Vetriani C."/>
        </authorList>
    </citation>
    <scope>NUCLEOTIDE SEQUENCE [LARGE SCALE GENOMIC DNA]</scope>
    <source>
        <strain evidence="3 6">TB6</strain>
        <plasmid evidence="3 6">unnamed1</plasmid>
    </source>
</reference>
<dbReference type="RefSeq" id="WP_123353363.1">
    <property type="nucleotide sequence ID" value="NZ_CP040940.1"/>
</dbReference>
<feature type="chain" id="PRO_5042461339" evidence="2">
    <location>
        <begin position="21"/>
        <end position="872"/>
    </location>
</feature>
<dbReference type="AlphaFoldDB" id="A0AAJ4RBE0"/>
<keyword evidence="6" id="KW-1185">Reference proteome</keyword>
<dbReference type="EMBL" id="RJVK01000006">
    <property type="protein sequence ID" value="ROR38777.1"/>
    <property type="molecule type" value="Genomic_DNA"/>
</dbReference>
<protein>
    <submittedName>
        <fullName evidence="4">Uncharacterized protein</fullName>
    </submittedName>
</protein>
<feature type="transmembrane region" description="Helical" evidence="1">
    <location>
        <begin position="295"/>
        <end position="314"/>
    </location>
</feature>
<reference evidence="4 5" key="1">
    <citation type="submission" date="2018-11" db="EMBL/GenBank/DDBJ databases">
        <title>Genomic Encyclopedia of Type Strains, Phase IV (KMG-IV): sequencing the most valuable type-strain genomes for metagenomic binning, comparative biology and taxonomic classification.</title>
        <authorList>
            <person name="Goeker M."/>
        </authorList>
    </citation>
    <scope>NUCLEOTIDE SEQUENCE [LARGE SCALE GENOMIC DNA]</scope>
    <source>
        <strain evidence="4 5">DSM 27783</strain>
    </source>
</reference>
<keyword evidence="1" id="KW-0812">Transmembrane</keyword>
<organism evidence="4 5">
    <name type="scientific">Caminibacter pacificus</name>
    <dbReference type="NCBI Taxonomy" id="1424653"/>
    <lineage>
        <taxon>Bacteria</taxon>
        <taxon>Pseudomonadati</taxon>
        <taxon>Campylobacterota</taxon>
        <taxon>Epsilonproteobacteria</taxon>
        <taxon>Nautiliales</taxon>
        <taxon>Nautiliaceae</taxon>
        <taxon>Caminibacter</taxon>
    </lineage>
</organism>
<feature type="transmembrane region" description="Helical" evidence="1">
    <location>
        <begin position="667"/>
        <end position="687"/>
    </location>
</feature>
<sequence length="872" mass="99373">MKKIVLLFFSLLFLNAATTAATKTDNFCGKTIIENKENVFYCPQKPGYKAILSLFSYNSPSYVCSYMQDGKVVRTCTYTLKNSYLVLNAADKIFNPAIQNYQLTFAVKQFVKNMKYMDFFTKDELDKMDFDTFLDNLKKVQKNQFSSNAGVAQEDFEMIKKYLIESHFKPGAEKSDKYTFSHFLISLITLDPEVIKGYNPATGQIEINPEWYKNTTNFYLSQSFGQKFSQVIGAIGQVLHTLNPFANHTKVTTDNIQLVNGNLSLHLSSWNKIFDLKLWGFYYDFMSKMDKAVRYAVLLIFALLGGYVFGKMLFIKGVDTYLNRDEVSYKNPDFILGAGAVIMSVSIFFLSPITKNNNGEEVFYKNDTVAKTFIRKALATGDKIATITNDFATAAYLTYALHKENMGNPIDVYSQSLQDLRNLYILWRTEPMMKACLAYYNYAGSIEKFLTLSAQSLQMSDPNIYKNSPYYKLTGADEIDYKSCLNLAKNFVIEKNLIMTDMLALNTTLQNYEKNIPIVMKYYTLSQIMVNKRYGWIAMVSSPMNYFIASNAELFIDNGITQEMVNKIAENDVKSLNFKSPYETGGVLSDTKLATATGIGKGLGYMVNIGTKFILPFYAEYYKATYKILSGMFQNSDNNNKEKETIIKKLVIKVGELLKKVFLVTKILAFLGGKTKYLLIAVAAYFISFWLWKLSFQIILIVGFTLMVLLEIVFYFKDVLLYFVLSVFVPIWSVQKNSRQRIEKYLAEGVMLMFKPFILVFVVYLAILIMGLFMALYYFILGLTFNINETLVQYLIVASNNGLKGLGAGINGILYVDSIKSVGEILGILFQYVVGFLVIIKGTDYILKKFGYEEQTLFSQAVTKTEKYVNPI</sequence>
<feature type="transmembrane region" description="Helical" evidence="1">
    <location>
        <begin position="756"/>
        <end position="780"/>
    </location>
</feature>
<evidence type="ECO:0000313" key="5">
    <source>
        <dbReference type="Proteomes" id="UP000272781"/>
    </source>
</evidence>
<evidence type="ECO:0000313" key="6">
    <source>
        <dbReference type="Proteomes" id="UP000298805"/>
    </source>
</evidence>
<name>A0AAJ4RBE0_9BACT</name>
<keyword evidence="3" id="KW-0614">Plasmid</keyword>
<dbReference type="EMBL" id="CP040940">
    <property type="protein sequence ID" value="QDD68159.1"/>
    <property type="molecule type" value="Genomic_DNA"/>
</dbReference>
<evidence type="ECO:0000313" key="3">
    <source>
        <dbReference type="EMBL" id="QDD68159.1"/>
    </source>
</evidence>
<evidence type="ECO:0000256" key="1">
    <source>
        <dbReference type="SAM" id="Phobius"/>
    </source>
</evidence>
<dbReference type="Proteomes" id="UP000298805">
    <property type="component" value="Plasmid unnamed1"/>
</dbReference>
<keyword evidence="2" id="KW-0732">Signal</keyword>
<proteinExistence type="predicted"/>
<feature type="transmembrane region" description="Helical" evidence="1">
    <location>
        <begin position="694"/>
        <end position="713"/>
    </location>
</feature>